<feature type="transmembrane region" description="Helical" evidence="1">
    <location>
        <begin position="89"/>
        <end position="108"/>
    </location>
</feature>
<reference evidence="3 4" key="1">
    <citation type="submission" date="2015-12" db="EMBL/GenBank/DDBJ databases">
        <title>Draft genome sequence of Moniliophthora roreri, the causal agent of frosty pod rot of cacao.</title>
        <authorList>
            <person name="Aime M.C."/>
            <person name="Diaz-Valderrama J.R."/>
            <person name="Kijpornyongpan T."/>
            <person name="Phillips-Mora W."/>
        </authorList>
    </citation>
    <scope>NUCLEOTIDE SEQUENCE [LARGE SCALE GENOMIC DNA]</scope>
    <source>
        <strain evidence="3 4">MCA 2952</strain>
    </source>
</reference>
<accession>A0A0W0GFE6</accession>
<feature type="transmembrane region" description="Helical" evidence="1">
    <location>
        <begin position="207"/>
        <end position="225"/>
    </location>
</feature>
<keyword evidence="1" id="KW-1133">Transmembrane helix</keyword>
<dbReference type="EMBL" id="LATX01000058">
    <property type="protein sequence ID" value="KTB47305.1"/>
    <property type="molecule type" value="Genomic_DNA"/>
</dbReference>
<gene>
    <name evidence="3" type="ORF">WG66_112</name>
</gene>
<organism evidence="3 4">
    <name type="scientific">Moniliophthora roreri</name>
    <name type="common">Frosty pod rot fungus</name>
    <name type="synonym">Monilia roreri</name>
    <dbReference type="NCBI Taxonomy" id="221103"/>
    <lineage>
        <taxon>Eukaryota</taxon>
        <taxon>Fungi</taxon>
        <taxon>Dikarya</taxon>
        <taxon>Basidiomycota</taxon>
        <taxon>Agaricomycotina</taxon>
        <taxon>Agaricomycetes</taxon>
        <taxon>Agaricomycetidae</taxon>
        <taxon>Agaricales</taxon>
        <taxon>Marasmiineae</taxon>
        <taxon>Marasmiaceae</taxon>
        <taxon>Moniliophthora</taxon>
    </lineage>
</organism>
<evidence type="ECO:0000313" key="4">
    <source>
        <dbReference type="Proteomes" id="UP000054988"/>
    </source>
</evidence>
<sequence>MTDSEITYIWMRPKSRSSIIFLAVRYLTLTSNLPAGIFPFYPLDIERLLQGRECLPSNIAPHIAIRDLHFTALMTLRIYALYCSDRRILWFFGAAVVLVLGLAGYTLFGQVKVPYPVPRVCDIGMSYQTSLRIVGIWLVLFVYDTVIFVLTAARTYQFWREGNIQLRRLNLFSLLFRDGAIYFTVMVLANLANILTFYLCGPFMRGGLSMFVGCISATMLCRLMLNLHSNADTGLYTRPDTTLTWRMRTTDVTEDFNEGESPK</sequence>
<feature type="transmembrane region" description="Helical" evidence="1">
    <location>
        <begin position="20"/>
        <end position="43"/>
    </location>
</feature>
<proteinExistence type="predicted"/>
<dbReference type="InterPro" id="IPR045340">
    <property type="entry name" value="DUF6533"/>
</dbReference>
<dbReference type="AlphaFoldDB" id="A0A0W0GFE6"/>
<evidence type="ECO:0000259" key="2">
    <source>
        <dbReference type="Pfam" id="PF20151"/>
    </source>
</evidence>
<evidence type="ECO:0000313" key="3">
    <source>
        <dbReference type="EMBL" id="KTB47305.1"/>
    </source>
</evidence>
<dbReference type="Pfam" id="PF20151">
    <property type="entry name" value="DUF6533"/>
    <property type="match status" value="1"/>
</dbReference>
<protein>
    <recommendedName>
        <fullName evidence="2">DUF6533 domain-containing protein</fullName>
    </recommendedName>
</protein>
<feature type="transmembrane region" description="Helical" evidence="1">
    <location>
        <begin position="174"/>
        <end position="195"/>
    </location>
</feature>
<evidence type="ECO:0000256" key="1">
    <source>
        <dbReference type="SAM" id="Phobius"/>
    </source>
</evidence>
<keyword evidence="1" id="KW-0472">Membrane</keyword>
<comment type="caution">
    <text evidence="3">The sequence shown here is derived from an EMBL/GenBank/DDBJ whole genome shotgun (WGS) entry which is preliminary data.</text>
</comment>
<name>A0A0W0GFE6_MONRR</name>
<dbReference type="Proteomes" id="UP000054988">
    <property type="component" value="Unassembled WGS sequence"/>
</dbReference>
<feature type="domain" description="DUF6533" evidence="2">
    <location>
        <begin position="3"/>
        <end position="29"/>
    </location>
</feature>
<feature type="transmembrane region" description="Helical" evidence="1">
    <location>
        <begin position="134"/>
        <end position="153"/>
    </location>
</feature>
<feature type="transmembrane region" description="Helical" evidence="1">
    <location>
        <begin position="63"/>
        <end position="82"/>
    </location>
</feature>
<keyword evidence="1" id="KW-0812">Transmembrane</keyword>